<reference evidence="3" key="1">
    <citation type="submission" date="2019-08" db="EMBL/GenBank/DDBJ databases">
        <authorList>
            <person name="Kucharzyk K."/>
            <person name="Murdoch R.W."/>
            <person name="Higgins S."/>
            <person name="Loffler F."/>
        </authorList>
    </citation>
    <scope>NUCLEOTIDE SEQUENCE</scope>
</reference>
<protein>
    <submittedName>
        <fullName evidence="3">Glucose 1-dehydrogenase 1</fullName>
        <ecNumber evidence="3">1.1.1.47</ecNumber>
    </submittedName>
</protein>
<dbReference type="InterPro" id="IPR036291">
    <property type="entry name" value="NAD(P)-bd_dom_sf"/>
</dbReference>
<evidence type="ECO:0000256" key="1">
    <source>
        <dbReference type="ARBA" id="ARBA00006484"/>
    </source>
</evidence>
<dbReference type="SUPFAM" id="SSF51735">
    <property type="entry name" value="NAD(P)-binding Rossmann-fold domains"/>
    <property type="match status" value="1"/>
</dbReference>
<dbReference type="AlphaFoldDB" id="A0A644WSQ9"/>
<dbReference type="PANTHER" id="PTHR43639">
    <property type="entry name" value="OXIDOREDUCTASE, SHORT-CHAIN DEHYDROGENASE/REDUCTASE FAMILY (AFU_ORTHOLOGUE AFUA_5G02870)"/>
    <property type="match status" value="1"/>
</dbReference>
<accession>A0A644WSQ9</accession>
<dbReference type="GO" id="GO:0047936">
    <property type="term" value="F:glucose 1-dehydrogenase [NAD(P)+] activity"/>
    <property type="evidence" value="ECO:0007669"/>
    <property type="project" value="UniProtKB-EC"/>
</dbReference>
<sequence length="241" mass="25655">MNSKEVVLITGGAKRLGRAMALSLAASGYRVVIHCNESVEQAEKLVQELALQGFDSAYVQGDLSDSGALASLFSQAVQAFGQVDHLINNASLFPARTMDETDLALFEQVMAVHSTAPFFLSRELYLHLKVRAAKGSVINMLDAKLTSPTASRPAYYCAKGALAYQTKALAAALGPTLRVNAVSPGLVLSNGDDAYFTKMQNQLPLKTTGKTDDICQAVSYLLGSSFVTGTELCVDGGQRLL</sequence>
<comment type="caution">
    <text evidence="3">The sequence shown here is derived from an EMBL/GenBank/DDBJ whole genome shotgun (WGS) entry which is preliminary data.</text>
</comment>
<organism evidence="3">
    <name type="scientific">bioreactor metagenome</name>
    <dbReference type="NCBI Taxonomy" id="1076179"/>
    <lineage>
        <taxon>unclassified sequences</taxon>
        <taxon>metagenomes</taxon>
        <taxon>ecological metagenomes</taxon>
    </lineage>
</organism>
<proteinExistence type="inferred from homology"/>
<comment type="similarity">
    <text evidence="1">Belongs to the short-chain dehydrogenases/reductases (SDR) family.</text>
</comment>
<dbReference type="InterPro" id="IPR002347">
    <property type="entry name" value="SDR_fam"/>
</dbReference>
<dbReference type="Gene3D" id="3.40.50.720">
    <property type="entry name" value="NAD(P)-binding Rossmann-like Domain"/>
    <property type="match status" value="1"/>
</dbReference>
<dbReference type="EC" id="1.1.1.47" evidence="3"/>
<name>A0A644WSQ9_9ZZZZ</name>
<evidence type="ECO:0000256" key="2">
    <source>
        <dbReference type="ARBA" id="ARBA00023002"/>
    </source>
</evidence>
<dbReference type="Pfam" id="PF13561">
    <property type="entry name" value="adh_short_C2"/>
    <property type="match status" value="1"/>
</dbReference>
<dbReference type="PANTHER" id="PTHR43639:SF1">
    <property type="entry name" value="SHORT-CHAIN DEHYDROGENASE_REDUCTASE FAMILY PROTEIN"/>
    <property type="match status" value="1"/>
</dbReference>
<keyword evidence="2 3" id="KW-0560">Oxidoreductase</keyword>
<evidence type="ECO:0000313" key="3">
    <source>
        <dbReference type="EMBL" id="MPM06966.1"/>
    </source>
</evidence>
<dbReference type="PRINTS" id="PR00080">
    <property type="entry name" value="SDRFAMILY"/>
</dbReference>
<gene>
    <name evidence="3" type="primary">gdhI_1</name>
    <name evidence="3" type="ORF">SDC9_53270</name>
</gene>
<dbReference type="PRINTS" id="PR00081">
    <property type="entry name" value="GDHRDH"/>
</dbReference>
<dbReference type="EMBL" id="VSSQ01001284">
    <property type="protein sequence ID" value="MPM06966.1"/>
    <property type="molecule type" value="Genomic_DNA"/>
</dbReference>